<sequence length="432" mass="48013">MGSGLNANFTPNPTTEAHSHWNEFIHGSRYQDVFELSYGGHHSNNSNLPQPDGSLLPLDAHDFGIEQNLMTPNDGSFSTMPQMSPDSWRAPSNPISSPMAEWSNYTARRSQMSPDSWRAPFNPMSLPMSELADHTDCRSQMSPDSWRAPSNPISSPMAESSNYTGNAMNSFSQTELPLYPYSNMIEPGNQTILPRQRTQAGHPHGAGLDRDCSTPCRTGNIDPSKPRGIWKQKTSSRKGFSNNLPSNHFQPPLPKTGPQSQQVTGPFIEYAFHACSGEPATAGAKKRRRTKMEKRETEQIRKLGGACGACRRKHRRCSVEHHQRTDRLSAQSAIRGYSASPCSRATTASTQHDKGDVVTPSDLAPIIYVIEEGYKEQDARNDNGENPQSHPLILPETETIFGIASEYYDPDMDRWLADYQNAGNFANFEESH</sequence>
<name>A0A0J9EJY4_AJEDA</name>
<feature type="region of interest" description="Disordered" evidence="1">
    <location>
        <begin position="197"/>
        <end position="261"/>
    </location>
</feature>
<evidence type="ECO:0000256" key="1">
    <source>
        <dbReference type="SAM" id="MobiDB-lite"/>
    </source>
</evidence>
<accession>A0A0J9EJY4</accession>
<organism evidence="2">
    <name type="scientific">Ajellomyces dermatitidis (strain ATCC 18188 / CBS 674.68)</name>
    <name type="common">Blastomyces dermatitidis</name>
    <dbReference type="NCBI Taxonomy" id="653446"/>
    <lineage>
        <taxon>Eukaryota</taxon>
        <taxon>Fungi</taxon>
        <taxon>Dikarya</taxon>
        <taxon>Ascomycota</taxon>
        <taxon>Pezizomycotina</taxon>
        <taxon>Eurotiomycetes</taxon>
        <taxon>Eurotiomycetidae</taxon>
        <taxon>Onygenales</taxon>
        <taxon>Ajellomycetaceae</taxon>
        <taxon>Blastomyces</taxon>
    </lineage>
</organism>
<feature type="compositionally biased region" description="Polar residues" evidence="1">
    <location>
        <begin position="237"/>
        <end position="249"/>
    </location>
</feature>
<gene>
    <name evidence="2" type="ORF">BDDG_11558</name>
</gene>
<reference evidence="2" key="1">
    <citation type="submission" date="2010-03" db="EMBL/GenBank/DDBJ databases">
        <title>Annotation of Blastomyces dermatitidis strain ATCC 18188.</title>
        <authorList>
            <consortium name="The Broad Institute Genome Sequencing Platform"/>
            <consortium name="Broad Institute Genome Sequencing Center for Infectious Disease."/>
            <person name="Cuomo C."/>
            <person name="Klein B."/>
            <person name="Sullivan T."/>
            <person name="Heitman J."/>
            <person name="Young S."/>
            <person name="Zeng Q."/>
            <person name="Gargeya S."/>
            <person name="Alvarado L."/>
            <person name="Berlin A.M."/>
            <person name="Chapman S.B."/>
            <person name="Chen Z."/>
            <person name="Freedman E."/>
            <person name="Gellesch M."/>
            <person name="Goldberg J."/>
            <person name="Griggs A."/>
            <person name="Gujja S."/>
            <person name="Heilman E."/>
            <person name="Heiman D."/>
            <person name="Howarth C."/>
            <person name="Mehta T."/>
            <person name="Neiman D."/>
            <person name="Pearson M."/>
            <person name="Roberts A."/>
            <person name="Saif S."/>
            <person name="Shea T."/>
            <person name="Shenoy N."/>
            <person name="Sisk P."/>
            <person name="Stolte C."/>
            <person name="Sykes S."/>
            <person name="White J."/>
            <person name="Yandava C."/>
            <person name="Haas B."/>
            <person name="Nusbaum C."/>
            <person name="Birren B."/>
        </authorList>
    </citation>
    <scope>NUCLEOTIDE SEQUENCE</scope>
    <source>
        <strain evidence="2">ATCC 18188</strain>
    </source>
</reference>
<dbReference type="AlphaFoldDB" id="A0A0J9EJY4"/>
<dbReference type="EMBL" id="GG749407">
    <property type="protein sequence ID" value="KMW66462.1"/>
    <property type="molecule type" value="Genomic_DNA"/>
</dbReference>
<proteinExistence type="predicted"/>
<feature type="compositionally biased region" description="Polar residues" evidence="1">
    <location>
        <begin position="151"/>
        <end position="169"/>
    </location>
</feature>
<feature type="region of interest" description="Disordered" evidence="1">
    <location>
        <begin position="136"/>
        <end position="169"/>
    </location>
</feature>
<evidence type="ECO:0000313" key="2">
    <source>
        <dbReference type="EMBL" id="KMW66462.1"/>
    </source>
</evidence>
<dbReference type="Proteomes" id="UP000007802">
    <property type="component" value="Unassembled WGS sequence"/>
</dbReference>
<dbReference type="OrthoDB" id="4188829at2759"/>
<protein>
    <submittedName>
        <fullName evidence="2">Uncharacterized protein</fullName>
    </submittedName>
</protein>